<organism evidence="2 4">
    <name type="scientific">Treponema socranskii subsp. socranskii VPI DR56BR1116 = ATCC 35536</name>
    <dbReference type="NCBI Taxonomy" id="1125725"/>
    <lineage>
        <taxon>Bacteria</taxon>
        <taxon>Pseudomonadati</taxon>
        <taxon>Spirochaetota</taxon>
        <taxon>Spirochaetia</taxon>
        <taxon>Spirochaetales</taxon>
        <taxon>Treponemataceae</taxon>
        <taxon>Treponema</taxon>
    </lineage>
</organism>
<evidence type="ECO:0000313" key="3">
    <source>
        <dbReference type="EMBL" id="ERJ97691.1"/>
    </source>
</evidence>
<evidence type="ECO:0000313" key="4">
    <source>
        <dbReference type="Proteomes" id="UP000016412"/>
    </source>
</evidence>
<keyword evidence="5" id="KW-1185">Reference proteome</keyword>
<dbReference type="Proteomes" id="UP000016646">
    <property type="component" value="Unassembled WGS sequence"/>
</dbReference>
<proteinExistence type="predicted"/>
<dbReference type="AlphaFoldDB" id="U1GVB2"/>
<feature type="region of interest" description="Disordered" evidence="1">
    <location>
        <begin position="188"/>
        <end position="252"/>
    </location>
</feature>
<dbReference type="PATRIC" id="fig|1125725.3.peg.1499"/>
<reference evidence="4 5" key="1">
    <citation type="submission" date="2013-08" db="EMBL/GenBank/DDBJ databases">
        <authorList>
            <person name="Durkin A.S."/>
            <person name="Haft D.R."/>
            <person name="McCorrison J."/>
            <person name="Torralba M."/>
            <person name="Gillis M."/>
            <person name="Haft D.H."/>
            <person name="Methe B."/>
            <person name="Sutton G."/>
            <person name="Nelson K.E."/>
        </authorList>
    </citation>
    <scope>NUCLEOTIDE SEQUENCE [LARGE SCALE GENOMIC DNA]</scope>
    <source>
        <strain evidence="3 5">ATCC 35536</strain>
        <strain evidence="2 4">VPI DR56BR1116</strain>
    </source>
</reference>
<accession>U1GVB2</accession>
<gene>
    <name evidence="3" type="ORF">HMPREF0860_0481</name>
    <name evidence="2" type="ORF">HMPREF1325_1487</name>
</gene>
<evidence type="ECO:0000313" key="5">
    <source>
        <dbReference type="Proteomes" id="UP000016646"/>
    </source>
</evidence>
<dbReference type="Proteomes" id="UP000016412">
    <property type="component" value="Unassembled WGS sequence"/>
</dbReference>
<dbReference type="EMBL" id="AVQI01000084">
    <property type="protein sequence ID" value="ERJ97691.1"/>
    <property type="molecule type" value="Genomic_DNA"/>
</dbReference>
<dbReference type="STRING" id="1125725.HMPREF1325_1487"/>
<feature type="compositionally biased region" description="Polar residues" evidence="1">
    <location>
        <begin position="239"/>
        <end position="249"/>
    </location>
</feature>
<evidence type="ECO:0000256" key="1">
    <source>
        <dbReference type="SAM" id="MobiDB-lite"/>
    </source>
</evidence>
<evidence type="ECO:0000313" key="2">
    <source>
        <dbReference type="EMBL" id="ERF60519.1"/>
    </source>
</evidence>
<dbReference type="RefSeq" id="WP_021330571.1">
    <property type="nucleotide sequence ID" value="NZ_AUZJ01000042.1"/>
</dbReference>
<sequence length="414" mass="44687">MDTISRVYVQTASFSGMPNRHELREGDVVSVHILSQTGQNSYIASFAGGRFSVTSERPLMQGAVFSASVSLKDGTLVLSPLIADAPFSNEHLVTTFSTALNPDGTLSDAELVRYFTSLNLPSDYITLSLFAAMQSLGMKFDERIFNDARRIALSFPRREKEAAQAALLLEQKGIPMEKDAVAAIVGENEKSDKDSESHADSQSGGRAKRGGADGKRGSDPQNGGKNESAEEGGFVKEGNSVQSGRQSGSDAGRPLKALISEIEAEVRRFFCGLLSERALEQSEGGVLTLFNHRGFSSGASWIQLPFEISLDGGAQTGKGVLRFFTDARQKKAEKYTATLDFAGQFYYFVIYLHKEHCRVLYAASGEERAGESALLKKALEAAFGGKSFSVERAEAGMLSSFYEKSGISVVRGSV</sequence>
<dbReference type="eggNOG" id="ENOG502ZIYY">
    <property type="taxonomic scope" value="Bacteria"/>
</dbReference>
<feature type="compositionally biased region" description="Basic and acidic residues" evidence="1">
    <location>
        <begin position="188"/>
        <end position="199"/>
    </location>
</feature>
<dbReference type="EMBL" id="AUZJ01000042">
    <property type="protein sequence ID" value="ERF60519.1"/>
    <property type="molecule type" value="Genomic_DNA"/>
</dbReference>
<comment type="caution">
    <text evidence="2">The sequence shown here is derived from an EMBL/GenBank/DDBJ whole genome shotgun (WGS) entry which is preliminary data.</text>
</comment>
<protein>
    <submittedName>
        <fullName evidence="2">Uncharacterized protein</fullName>
    </submittedName>
</protein>
<name>U1GVB2_TRESO</name>